<sequence length="333" mass="36476">MPRVLLCGELRWAEEECKEIFRGIAEVVQLESPSRTEFFADCKPGGKYDGVVGIYRNNLSIGYIDVFDKELVEHLPSSLKWIAHQGAGYDKVDVEACKARGITVSNTPGAVDDATATTALYLMISALRHFAHAEQTLCAGKWKLSHKAGDAHDLPGRTLAILGLGGIGLRLAELAHAFPMRIMYHARGRNARAPAWCEYFGADRLDEMLAQADVLSVHIPLRSDTAGFVDERMIRTLKKGAVIVNTARGRVVDEDALIRALADGHLGGVGLDVYPNEPKVNSRLLQFPNATLLPHMGAATGDTMKKMEVRALTNLRDFVVHGQCSDVVPEHKQ</sequence>
<dbReference type="Gene3D" id="3.40.50.720">
    <property type="entry name" value="NAD(P)-binding Rossmann-like Domain"/>
    <property type="match status" value="2"/>
</dbReference>
<evidence type="ECO:0000259" key="4">
    <source>
        <dbReference type="Pfam" id="PF00389"/>
    </source>
</evidence>
<dbReference type="InterPro" id="IPR006140">
    <property type="entry name" value="D-isomer_DH_NAD-bd"/>
</dbReference>
<keyword evidence="2 3" id="KW-0560">Oxidoreductase</keyword>
<dbReference type="PROSITE" id="PS00671">
    <property type="entry name" value="D_2_HYDROXYACID_DH_3"/>
    <property type="match status" value="1"/>
</dbReference>
<dbReference type="GO" id="GO:0005829">
    <property type="term" value="C:cytosol"/>
    <property type="evidence" value="ECO:0007669"/>
    <property type="project" value="TreeGrafter"/>
</dbReference>
<reference evidence="6 7" key="1">
    <citation type="journal article" date="2018" name="Biotechnol. Biofuels">
        <title>Integrative visual omics of the white-rot fungus Polyporus brumalis exposes the biotechnological potential of its oxidative enzymes for delignifying raw plant biomass.</title>
        <authorList>
            <person name="Miyauchi S."/>
            <person name="Rancon A."/>
            <person name="Drula E."/>
            <person name="Hage H."/>
            <person name="Chaduli D."/>
            <person name="Favel A."/>
            <person name="Grisel S."/>
            <person name="Henrissat B."/>
            <person name="Herpoel-Gimbert I."/>
            <person name="Ruiz-Duenas F.J."/>
            <person name="Chevret D."/>
            <person name="Hainaut M."/>
            <person name="Lin J."/>
            <person name="Wang M."/>
            <person name="Pangilinan J."/>
            <person name="Lipzen A."/>
            <person name="Lesage-Meessen L."/>
            <person name="Navarro D."/>
            <person name="Riley R."/>
            <person name="Grigoriev I.V."/>
            <person name="Zhou S."/>
            <person name="Raouche S."/>
            <person name="Rosso M.N."/>
        </authorList>
    </citation>
    <scope>NUCLEOTIDE SEQUENCE [LARGE SCALE GENOMIC DNA]</scope>
    <source>
        <strain evidence="6 7">BRFM 1820</strain>
    </source>
</reference>
<dbReference type="CDD" id="cd12168">
    <property type="entry name" value="Mand_dh_like"/>
    <property type="match status" value="1"/>
</dbReference>
<dbReference type="OrthoDB" id="9991913at2759"/>
<dbReference type="GO" id="GO:0016618">
    <property type="term" value="F:hydroxypyruvate reductase [NAD(P)H] activity"/>
    <property type="evidence" value="ECO:0007669"/>
    <property type="project" value="TreeGrafter"/>
</dbReference>
<evidence type="ECO:0000313" key="7">
    <source>
        <dbReference type="Proteomes" id="UP000256964"/>
    </source>
</evidence>
<dbReference type="Pfam" id="PF02826">
    <property type="entry name" value="2-Hacid_dh_C"/>
    <property type="match status" value="1"/>
</dbReference>
<dbReference type="GO" id="GO:0051287">
    <property type="term" value="F:NAD binding"/>
    <property type="evidence" value="ECO:0007669"/>
    <property type="project" value="InterPro"/>
</dbReference>
<dbReference type="GO" id="GO:0030267">
    <property type="term" value="F:glyoxylate reductase (NADPH) activity"/>
    <property type="evidence" value="ECO:0007669"/>
    <property type="project" value="TreeGrafter"/>
</dbReference>
<name>A0A371D9N8_9APHY</name>
<dbReference type="SUPFAM" id="SSF51735">
    <property type="entry name" value="NAD(P)-binding Rossmann-fold domains"/>
    <property type="match status" value="1"/>
</dbReference>
<feature type="domain" description="D-isomer specific 2-hydroxyacid dehydrogenase NAD-binding" evidence="5">
    <location>
        <begin position="121"/>
        <end position="297"/>
    </location>
</feature>
<dbReference type="InterPro" id="IPR006139">
    <property type="entry name" value="D-isomer_2_OHA_DH_cat_dom"/>
</dbReference>
<gene>
    <name evidence="6" type="ORF">OH76DRAFT_1455940</name>
</gene>
<dbReference type="PANTHER" id="PTHR10996">
    <property type="entry name" value="2-HYDROXYACID DEHYDROGENASE-RELATED"/>
    <property type="match status" value="1"/>
</dbReference>
<dbReference type="PANTHER" id="PTHR10996:SF257">
    <property type="entry name" value="GLYOXYLATE REDUCTASE 1"/>
    <property type="match status" value="1"/>
</dbReference>
<evidence type="ECO:0000256" key="2">
    <source>
        <dbReference type="ARBA" id="ARBA00023002"/>
    </source>
</evidence>
<comment type="similarity">
    <text evidence="1 3">Belongs to the D-isomer specific 2-hydroxyacid dehydrogenase family.</text>
</comment>
<dbReference type="Proteomes" id="UP000256964">
    <property type="component" value="Unassembled WGS sequence"/>
</dbReference>
<dbReference type="EMBL" id="KZ857406">
    <property type="protein sequence ID" value="RDX49240.1"/>
    <property type="molecule type" value="Genomic_DNA"/>
</dbReference>
<dbReference type="InterPro" id="IPR050223">
    <property type="entry name" value="D-isomer_2-hydroxyacid_DH"/>
</dbReference>
<dbReference type="InterPro" id="IPR029753">
    <property type="entry name" value="D-isomer_DH_CS"/>
</dbReference>
<dbReference type="Pfam" id="PF00389">
    <property type="entry name" value="2-Hacid_dh"/>
    <property type="match status" value="1"/>
</dbReference>
<dbReference type="PROSITE" id="PS00670">
    <property type="entry name" value="D_2_HYDROXYACID_DH_2"/>
    <property type="match status" value="1"/>
</dbReference>
<evidence type="ECO:0000256" key="3">
    <source>
        <dbReference type="RuleBase" id="RU003719"/>
    </source>
</evidence>
<protein>
    <recommendedName>
        <fullName evidence="8">Glyoxylate reductase</fullName>
    </recommendedName>
</protein>
<dbReference type="InterPro" id="IPR036291">
    <property type="entry name" value="NAD(P)-bd_dom_sf"/>
</dbReference>
<organism evidence="6 7">
    <name type="scientific">Lentinus brumalis</name>
    <dbReference type="NCBI Taxonomy" id="2498619"/>
    <lineage>
        <taxon>Eukaryota</taxon>
        <taxon>Fungi</taxon>
        <taxon>Dikarya</taxon>
        <taxon>Basidiomycota</taxon>
        <taxon>Agaricomycotina</taxon>
        <taxon>Agaricomycetes</taxon>
        <taxon>Polyporales</taxon>
        <taxon>Polyporaceae</taxon>
        <taxon>Lentinus</taxon>
    </lineage>
</organism>
<evidence type="ECO:0000259" key="5">
    <source>
        <dbReference type="Pfam" id="PF02826"/>
    </source>
</evidence>
<dbReference type="STRING" id="139420.A0A371D9N8"/>
<evidence type="ECO:0000313" key="6">
    <source>
        <dbReference type="EMBL" id="RDX49240.1"/>
    </source>
</evidence>
<keyword evidence="7" id="KW-1185">Reference proteome</keyword>
<proteinExistence type="inferred from homology"/>
<feature type="domain" description="D-isomer specific 2-hydroxyacid dehydrogenase catalytic" evidence="4">
    <location>
        <begin position="15"/>
        <end position="328"/>
    </location>
</feature>
<accession>A0A371D9N8</accession>
<evidence type="ECO:0000256" key="1">
    <source>
        <dbReference type="ARBA" id="ARBA00005854"/>
    </source>
</evidence>
<dbReference type="AlphaFoldDB" id="A0A371D9N8"/>
<evidence type="ECO:0008006" key="8">
    <source>
        <dbReference type="Google" id="ProtNLM"/>
    </source>
</evidence>
<dbReference type="SUPFAM" id="SSF52283">
    <property type="entry name" value="Formate/glycerate dehydrogenase catalytic domain-like"/>
    <property type="match status" value="1"/>
</dbReference>